<keyword evidence="3" id="KW-1133">Transmembrane helix</keyword>
<keyword evidence="4" id="KW-0175">Coiled coil</keyword>
<organism evidence="7 8">
    <name type="scientific">Nannospalax galili</name>
    <name type="common">Northern Israeli blind subterranean mole rat</name>
    <name type="synonym">Spalax galili</name>
    <dbReference type="NCBI Taxonomy" id="1026970"/>
    <lineage>
        <taxon>Eukaryota</taxon>
        <taxon>Metazoa</taxon>
        <taxon>Chordata</taxon>
        <taxon>Craniata</taxon>
        <taxon>Vertebrata</taxon>
        <taxon>Euteleostomi</taxon>
        <taxon>Mammalia</taxon>
        <taxon>Eutheria</taxon>
        <taxon>Euarchontoglires</taxon>
        <taxon>Glires</taxon>
        <taxon>Rodentia</taxon>
        <taxon>Myomorpha</taxon>
        <taxon>Muroidea</taxon>
        <taxon>Spalacidae</taxon>
        <taxon>Spalacinae</taxon>
        <taxon>Nannospalax</taxon>
    </lineage>
</organism>
<dbReference type="Pfam" id="PF14992">
    <property type="entry name" value="TMCO5"/>
    <property type="match status" value="1"/>
</dbReference>
<evidence type="ECO:0000256" key="1">
    <source>
        <dbReference type="ARBA" id="ARBA00004167"/>
    </source>
</evidence>
<evidence type="ECO:0000256" key="5">
    <source>
        <dbReference type="ARBA" id="ARBA00023136"/>
    </source>
</evidence>
<dbReference type="GO" id="GO:0016020">
    <property type="term" value="C:membrane"/>
    <property type="evidence" value="ECO:0007669"/>
    <property type="project" value="UniProtKB-SubCell"/>
</dbReference>
<dbReference type="PANTHER" id="PTHR22422">
    <property type="entry name" value="TRANSMEMBRANE AND COILED-COIL DOMAIN-CONTAINING PROTEIN 5B-RELATED"/>
    <property type="match status" value="1"/>
</dbReference>
<evidence type="ECO:0000256" key="6">
    <source>
        <dbReference type="SAM" id="MobiDB-lite"/>
    </source>
</evidence>
<evidence type="ECO:0000256" key="3">
    <source>
        <dbReference type="ARBA" id="ARBA00022989"/>
    </source>
</evidence>
<dbReference type="PANTHER" id="PTHR22422:SF7">
    <property type="entry name" value="TRANSMEMBRANE AND COILED-COIL DOMAIN-CONTAINING PROTEIN 5A"/>
    <property type="match status" value="1"/>
</dbReference>
<protein>
    <submittedName>
        <fullName evidence="7">Transmembrane and coiled-coil domains 5</fullName>
    </submittedName>
</protein>
<evidence type="ECO:0000313" key="8">
    <source>
        <dbReference type="Proteomes" id="UP000694381"/>
    </source>
</evidence>
<keyword evidence="2" id="KW-0812">Transmembrane</keyword>
<name>A0A8C6Q9H9_NANGA</name>
<dbReference type="Ensembl" id="ENSNGAT00000000772.1">
    <property type="protein sequence ID" value="ENSNGAP00000000759.1"/>
    <property type="gene ID" value="ENSNGAG00000000570.1"/>
</dbReference>
<dbReference type="GeneTree" id="ENSGT00940000153380"/>
<dbReference type="AlphaFoldDB" id="A0A8C6Q9H9"/>
<comment type="subcellular location">
    <subcellularLocation>
        <location evidence="1">Membrane</location>
        <topology evidence="1">Single-pass membrane protein</topology>
    </subcellularLocation>
</comment>
<gene>
    <name evidence="7" type="primary">Tmco5a</name>
</gene>
<proteinExistence type="predicted"/>
<evidence type="ECO:0000256" key="2">
    <source>
        <dbReference type="ARBA" id="ARBA00022692"/>
    </source>
</evidence>
<reference evidence="7" key="2">
    <citation type="submission" date="2025-09" db="UniProtKB">
        <authorList>
            <consortium name="Ensembl"/>
        </authorList>
    </citation>
    <scope>IDENTIFICATION</scope>
</reference>
<accession>A0A8C6Q9H9</accession>
<dbReference type="InterPro" id="IPR026617">
    <property type="entry name" value="SMCO2/5"/>
</dbReference>
<keyword evidence="8" id="KW-1185">Reference proteome</keyword>
<reference evidence="7" key="1">
    <citation type="submission" date="2025-08" db="UniProtKB">
        <authorList>
            <consortium name="Ensembl"/>
        </authorList>
    </citation>
    <scope>IDENTIFICATION</scope>
</reference>
<sequence>MEEQKEDQLDYESEEKEILRLAQSKKNIMSLNMDLESDMQRIDEANQELLLKIQQKEHEIQRLENEVSQTGDPAEDEELEKENCIMMERERALQELKEETVKIERKNEALAHSISELQRKLARKSQKTARCEQSDGNTASEESEVKLQQLEVSCADQEKELAKKYQEALKRIEELETEFLEKEISKVLSIDSKQEKCNSKNKYNSITRKSMQFSKRMFCSLFFT</sequence>
<keyword evidence="5" id="KW-0472">Membrane</keyword>
<evidence type="ECO:0000256" key="4">
    <source>
        <dbReference type="ARBA" id="ARBA00023054"/>
    </source>
</evidence>
<evidence type="ECO:0000313" key="7">
    <source>
        <dbReference type="Ensembl" id="ENSNGAP00000000759.1"/>
    </source>
</evidence>
<dbReference type="Proteomes" id="UP000694381">
    <property type="component" value="Unassembled WGS sequence"/>
</dbReference>
<feature type="region of interest" description="Disordered" evidence="6">
    <location>
        <begin position="125"/>
        <end position="144"/>
    </location>
</feature>